<dbReference type="EMBL" id="SDAM02004199">
    <property type="protein sequence ID" value="KAH6820227.1"/>
    <property type="molecule type" value="Genomic_DNA"/>
</dbReference>
<dbReference type="Proteomes" id="UP001190926">
    <property type="component" value="Unassembled WGS sequence"/>
</dbReference>
<reference evidence="1 2" key="1">
    <citation type="journal article" date="2021" name="Nat. Commun.">
        <title>Incipient diploidization of the medicinal plant Perilla within 10,000 years.</title>
        <authorList>
            <person name="Zhang Y."/>
            <person name="Shen Q."/>
            <person name="Leng L."/>
            <person name="Zhang D."/>
            <person name="Chen S."/>
            <person name="Shi Y."/>
            <person name="Ning Z."/>
            <person name="Chen S."/>
        </authorList>
    </citation>
    <scope>NUCLEOTIDE SEQUENCE [LARGE SCALE GENOMIC DNA]</scope>
    <source>
        <strain evidence="2">cv. PC099</strain>
    </source>
</reference>
<organism evidence="1 2">
    <name type="scientific">Perilla frutescens var. hirtella</name>
    <name type="common">Perilla citriodora</name>
    <name type="synonym">Perilla setoyensis</name>
    <dbReference type="NCBI Taxonomy" id="608512"/>
    <lineage>
        <taxon>Eukaryota</taxon>
        <taxon>Viridiplantae</taxon>
        <taxon>Streptophyta</taxon>
        <taxon>Embryophyta</taxon>
        <taxon>Tracheophyta</taxon>
        <taxon>Spermatophyta</taxon>
        <taxon>Magnoliopsida</taxon>
        <taxon>eudicotyledons</taxon>
        <taxon>Gunneridae</taxon>
        <taxon>Pentapetalae</taxon>
        <taxon>asterids</taxon>
        <taxon>lamiids</taxon>
        <taxon>Lamiales</taxon>
        <taxon>Lamiaceae</taxon>
        <taxon>Nepetoideae</taxon>
        <taxon>Elsholtzieae</taxon>
        <taxon>Perilla</taxon>
    </lineage>
</organism>
<keyword evidence="2" id="KW-1185">Reference proteome</keyword>
<name>A0AAD4NZB5_PERFH</name>
<dbReference type="PANTHER" id="PTHR47481">
    <property type="match status" value="1"/>
</dbReference>
<evidence type="ECO:0000313" key="1">
    <source>
        <dbReference type="EMBL" id="KAH6820227.1"/>
    </source>
</evidence>
<sequence>MAPTIVELPYLQAMHIRLDRSNYAIWRMQILTTVRTHGFSEFLDNHKLLLAQFLPTSSTGHCVPNPDYQSKVRVMQLRFQLQITRKGDQSVDDYFLKMRSFVDLLAGAVSQLSDDELILYVLASLSPEYEAIIVNLTHCSDLLNLQEVHFVLQAQEQRLHNQSMMFSSIHVAYSHAFG</sequence>
<dbReference type="Pfam" id="PF14223">
    <property type="entry name" value="Retrotran_gag_2"/>
    <property type="match status" value="1"/>
</dbReference>
<proteinExistence type="predicted"/>
<gene>
    <name evidence="1" type="ORF">C2S53_008807</name>
</gene>
<protein>
    <recommendedName>
        <fullName evidence="3">Retrovirus-related Pol polyprotein from transposon TNT 1-94</fullName>
    </recommendedName>
</protein>
<evidence type="ECO:0008006" key="3">
    <source>
        <dbReference type="Google" id="ProtNLM"/>
    </source>
</evidence>
<accession>A0AAD4NZB5</accession>
<evidence type="ECO:0000313" key="2">
    <source>
        <dbReference type="Proteomes" id="UP001190926"/>
    </source>
</evidence>
<comment type="caution">
    <text evidence="1">The sequence shown here is derived from an EMBL/GenBank/DDBJ whole genome shotgun (WGS) entry which is preliminary data.</text>
</comment>
<dbReference type="PANTHER" id="PTHR47481:SF31">
    <property type="entry name" value="OS01G0873500 PROTEIN"/>
    <property type="match status" value="1"/>
</dbReference>
<dbReference type="AlphaFoldDB" id="A0AAD4NZB5"/>